<protein>
    <recommendedName>
        <fullName evidence="4">PAS domain-containing protein</fullName>
    </recommendedName>
</protein>
<proteinExistence type="predicted"/>
<keyword evidence="3" id="KW-0675">Receptor</keyword>
<dbReference type="InterPro" id="IPR029016">
    <property type="entry name" value="GAF-like_dom_sf"/>
</dbReference>
<keyword evidence="2" id="KW-0716">Sensory transduction</keyword>
<evidence type="ECO:0000313" key="6">
    <source>
        <dbReference type="Proteomes" id="UP001445335"/>
    </source>
</evidence>
<dbReference type="Proteomes" id="UP001445335">
    <property type="component" value="Unassembled WGS sequence"/>
</dbReference>
<dbReference type="InterPro" id="IPR000014">
    <property type="entry name" value="PAS"/>
</dbReference>
<evidence type="ECO:0000256" key="1">
    <source>
        <dbReference type="ARBA" id="ARBA00022543"/>
    </source>
</evidence>
<dbReference type="SUPFAM" id="SSF55781">
    <property type="entry name" value="GAF domain-like"/>
    <property type="match status" value="1"/>
</dbReference>
<organism evidence="5 6">
    <name type="scientific">Elliptochloris bilobata</name>
    <dbReference type="NCBI Taxonomy" id="381761"/>
    <lineage>
        <taxon>Eukaryota</taxon>
        <taxon>Viridiplantae</taxon>
        <taxon>Chlorophyta</taxon>
        <taxon>core chlorophytes</taxon>
        <taxon>Trebouxiophyceae</taxon>
        <taxon>Trebouxiophyceae incertae sedis</taxon>
        <taxon>Elliptochloris clade</taxon>
        <taxon>Elliptochloris</taxon>
    </lineage>
</organism>
<dbReference type="InterPro" id="IPR003018">
    <property type="entry name" value="GAF"/>
</dbReference>
<gene>
    <name evidence="5" type="ORF">WJX81_000779</name>
</gene>
<dbReference type="Gene3D" id="3.30.450.40">
    <property type="match status" value="1"/>
</dbReference>
<dbReference type="SMART" id="SM00065">
    <property type="entry name" value="GAF"/>
    <property type="match status" value="1"/>
</dbReference>
<dbReference type="PROSITE" id="PS50112">
    <property type="entry name" value="PAS"/>
    <property type="match status" value="1"/>
</dbReference>
<evidence type="ECO:0000259" key="4">
    <source>
        <dbReference type="PROSITE" id="PS50112"/>
    </source>
</evidence>
<feature type="domain" description="PAS" evidence="4">
    <location>
        <begin position="192"/>
        <end position="268"/>
    </location>
</feature>
<evidence type="ECO:0000256" key="2">
    <source>
        <dbReference type="ARBA" id="ARBA00022606"/>
    </source>
</evidence>
<dbReference type="Gene3D" id="3.30.450.20">
    <property type="entry name" value="PAS domain"/>
    <property type="match status" value="1"/>
</dbReference>
<dbReference type="PANTHER" id="PTHR43102">
    <property type="entry name" value="SLR1143 PROTEIN"/>
    <property type="match status" value="1"/>
</dbReference>
<reference evidence="5 6" key="1">
    <citation type="journal article" date="2024" name="Nat. Commun.">
        <title>Phylogenomics reveals the evolutionary origins of lichenization in chlorophyte algae.</title>
        <authorList>
            <person name="Puginier C."/>
            <person name="Libourel C."/>
            <person name="Otte J."/>
            <person name="Skaloud P."/>
            <person name="Haon M."/>
            <person name="Grisel S."/>
            <person name="Petersen M."/>
            <person name="Berrin J.G."/>
            <person name="Delaux P.M."/>
            <person name="Dal Grande F."/>
            <person name="Keller J."/>
        </authorList>
    </citation>
    <scope>NUCLEOTIDE SEQUENCE [LARGE SCALE GENOMIC DNA]</scope>
    <source>
        <strain evidence="5 6">SAG 245.80</strain>
    </source>
</reference>
<sequence>MDIDLSFFERVAAEVPGAPVPDNEAERLVALGELELADHEDPALESMCTLLTSLFNVPLAAVAVVERETSSWLASSPSAKREPARGLTRFPRAHSMCAYTLVPPEPEMMVVEDCLADRRFMRNAFVAHPPYVRFYAGCPLLSSSGYRLGALCIVDTAPRRFSEDKLRLLAGFADMAVRRLEKRIALQRHMASSRRLLRTLECFTSGILLVDTRTPEWPILHANEACAELTGEPAGGLTGESMWKLYSLVGETQEELLARHAELAPAHDFMVHARARQARDDDATPLVTLRFRPASEGSLDPYTPHVRLPATATCAPQREKLSLYFAVIEAGGAPAGQPCQAPDLPAVHGTCRPPGTPSGAVARRNASA</sequence>
<accession>A0AAW1QW86</accession>
<name>A0AAW1QW86_9CHLO</name>
<dbReference type="EMBL" id="JALJOU010000075">
    <property type="protein sequence ID" value="KAK9825347.1"/>
    <property type="molecule type" value="Genomic_DNA"/>
</dbReference>
<dbReference type="InterPro" id="IPR035965">
    <property type="entry name" value="PAS-like_dom_sf"/>
</dbReference>
<dbReference type="GO" id="GO:0009881">
    <property type="term" value="F:photoreceptor activity"/>
    <property type="evidence" value="ECO:0007669"/>
    <property type="project" value="UniProtKB-KW"/>
</dbReference>
<keyword evidence="1" id="KW-0157">Chromophore</keyword>
<keyword evidence="6" id="KW-1185">Reference proteome</keyword>
<evidence type="ECO:0000256" key="3">
    <source>
        <dbReference type="ARBA" id="ARBA00023170"/>
    </source>
</evidence>
<comment type="caution">
    <text evidence="5">The sequence shown here is derived from an EMBL/GenBank/DDBJ whole genome shotgun (WGS) entry which is preliminary data.</text>
</comment>
<dbReference type="PANTHER" id="PTHR43102:SF2">
    <property type="entry name" value="GAF DOMAIN-CONTAINING PROTEIN"/>
    <property type="match status" value="1"/>
</dbReference>
<dbReference type="AlphaFoldDB" id="A0AAW1QW86"/>
<evidence type="ECO:0000313" key="5">
    <source>
        <dbReference type="EMBL" id="KAK9825347.1"/>
    </source>
</evidence>
<dbReference type="SUPFAM" id="SSF55785">
    <property type="entry name" value="PYP-like sensor domain (PAS domain)"/>
    <property type="match status" value="1"/>
</dbReference>
<keyword evidence="1" id="KW-0600">Photoreceptor protein</keyword>